<dbReference type="Pfam" id="PF15631">
    <property type="entry name" value="Imm-NTF2-2"/>
    <property type="match status" value="1"/>
</dbReference>
<organism evidence="2 3">
    <name type="scientific">Hymenobacter busanensis</name>
    <dbReference type="NCBI Taxonomy" id="2607656"/>
    <lineage>
        <taxon>Bacteria</taxon>
        <taxon>Pseudomonadati</taxon>
        <taxon>Bacteroidota</taxon>
        <taxon>Cytophagia</taxon>
        <taxon>Cytophagales</taxon>
        <taxon>Hymenobacteraceae</taxon>
        <taxon>Hymenobacter</taxon>
    </lineage>
</organism>
<feature type="domain" description="NTF2 fold" evidence="1">
    <location>
        <begin position="41"/>
        <end position="103"/>
    </location>
</feature>
<evidence type="ECO:0000313" key="2">
    <source>
        <dbReference type="EMBL" id="KAA9333013.1"/>
    </source>
</evidence>
<dbReference type="InterPro" id="IPR028921">
    <property type="entry name" value="NTF2_fold_dom"/>
</dbReference>
<sequence>MLRLFSLAAVLLLALSQTQGQTRSYPADPVPKQGYIPDASTAVNVAEALWVSLYGPSVYQRKPYRVVLRDSSVWVVYGTGPAGVKEEVPTIEINKQDGRILKTSGKTAMQGYARKDSLTVLVRVAGPKHERYIIYYRGRKVMTTPRGAPFLGSFNIPINNQQPNAEVDILLFRKNWLGIRRYITLGIPLRLEYRYLILNRNPACKKRYAFDYHYDNEEPGFFY</sequence>
<dbReference type="AlphaFoldDB" id="A0A7L4ZZE5"/>
<dbReference type="Proteomes" id="UP000326380">
    <property type="component" value="Unassembled WGS sequence"/>
</dbReference>
<gene>
    <name evidence="2" type="ORF">F0P96_08490</name>
</gene>
<reference evidence="2 3" key="1">
    <citation type="submission" date="2019-09" db="EMBL/GenBank/DDBJ databases">
        <title>Genome sequence of Hymenobacter sp. M3.</title>
        <authorList>
            <person name="Srinivasan S."/>
        </authorList>
    </citation>
    <scope>NUCLEOTIDE SEQUENCE [LARGE SCALE GENOMIC DNA]</scope>
    <source>
        <strain evidence="2 3">M3</strain>
    </source>
</reference>
<evidence type="ECO:0000313" key="3">
    <source>
        <dbReference type="Proteomes" id="UP000326380"/>
    </source>
</evidence>
<proteinExistence type="predicted"/>
<dbReference type="EMBL" id="VTWU01000003">
    <property type="protein sequence ID" value="KAA9333013.1"/>
    <property type="molecule type" value="Genomic_DNA"/>
</dbReference>
<protein>
    <recommendedName>
        <fullName evidence="1">NTF2 fold domain-containing protein</fullName>
    </recommendedName>
</protein>
<keyword evidence="3" id="KW-1185">Reference proteome</keyword>
<dbReference type="RefSeq" id="WP_151078434.1">
    <property type="nucleotide sequence ID" value="NZ_CP047647.1"/>
</dbReference>
<comment type="caution">
    <text evidence="2">The sequence shown here is derived from an EMBL/GenBank/DDBJ whole genome shotgun (WGS) entry which is preliminary data.</text>
</comment>
<name>A0A7L4ZZE5_9BACT</name>
<evidence type="ECO:0000259" key="1">
    <source>
        <dbReference type="Pfam" id="PF15631"/>
    </source>
</evidence>
<accession>A0A7L4ZZE5</accession>